<dbReference type="InterPro" id="IPR011990">
    <property type="entry name" value="TPR-like_helical_dom_sf"/>
</dbReference>
<evidence type="ECO:0000259" key="5">
    <source>
        <dbReference type="Pfam" id="PF14432"/>
    </source>
</evidence>
<feature type="repeat" description="PPR" evidence="4">
    <location>
        <begin position="243"/>
        <end position="273"/>
    </location>
</feature>
<proteinExistence type="inferred from homology"/>
<dbReference type="Pfam" id="PF01535">
    <property type="entry name" value="PPR"/>
    <property type="match status" value="7"/>
</dbReference>
<dbReference type="FunFam" id="1.25.40.10:FF:000158">
    <property type="entry name" value="pentatricopeptide repeat-containing protein At2g33680"/>
    <property type="match status" value="1"/>
</dbReference>
<sequence length="909" mass="101902">MIILSWVRRNFPSPPAQLFIFSYVHEAAARVAAEAFPSQGKKSFLDRTILLSGVLRSSPCLSETQMIHAHLVRTGICSSLFLQNTLLYSYLFFGSVGDARRLFASLSNPNTISHNVLITGLANSGRVGEARKVFDEMALRDSASWNSLMSGYFRHGELGETIKIFRFMVQDPEVELDVFSLTIAMKACGALLCYELGLQLHGLATKMRIGRSIQIERSLIDMHIKCGATYMASDVFERLKNPDLFCLNSMILCYSRLYDVEYALQFFERMLERDTVSWNTMISVLLQRGRCWDTLSMIIDMQAEGYQLTSTTYTCGLTACAHISHLDWGRHLHACILKFKLIIDVFVGSSLVDLYAKCGKLNAAKRVFDSLPHINTVSWTSLIGGFAQFGHIEEALTVFTKMRRKQMSLDHFTLSTMISTCYNGMDMDILLGCQLHCLCLRTGFSPSIPVSNALLTMYAKCGATECAESIFYSMALKDVISWTSMISAYSQSGNVLKAREFFNFMAERNVVSWNAMFGAYIENGEEEEAVKLFVLMLREDEVRPDWVTFVRLLSAAAYMGALKVGIQIIAHATKLGLSNSNTSVLNGIITMYSKSGKIVEARRVFDLIEAKDLISWNTMITAYAQHGLGREAVDTFEALLLSGNDPDYISYVAVLSGCSHSGLVSKGKQYFQHMVKVHKITPGIEHYACMVDLLGRAGFLGEAKRVIEEMPIKPTAEVWGAFLSACKIHQNTKLAEHAANHLFELDSKDSGSYILLAKLHADVGNLDYSAGVRKIMKERGIRKKPGCSWIEVDNRIHSFIAADINHPEITSILKELDKLMEMIGAIGYANEDRGLRSKRHHSEKLAMAFGVMKLPSWMPVCIMKNLRICSDCHTVIKLVSLVCEREFVVRDAVRFHHFKQGSCSCGEYW</sequence>
<dbReference type="GO" id="GO:0003723">
    <property type="term" value="F:RNA binding"/>
    <property type="evidence" value="ECO:0007669"/>
    <property type="project" value="InterPro"/>
</dbReference>
<evidence type="ECO:0000256" key="2">
    <source>
        <dbReference type="ARBA" id="ARBA00022737"/>
    </source>
</evidence>
<dbReference type="GO" id="GO:0009451">
    <property type="term" value="P:RNA modification"/>
    <property type="evidence" value="ECO:0007669"/>
    <property type="project" value="InterPro"/>
</dbReference>
<evidence type="ECO:0000313" key="7">
    <source>
        <dbReference type="Proteomes" id="UP000236161"/>
    </source>
</evidence>
<dbReference type="Pfam" id="PF14432">
    <property type="entry name" value="DYW_deaminase"/>
    <property type="match status" value="1"/>
</dbReference>
<feature type="repeat" description="PPR" evidence="4">
    <location>
        <begin position="110"/>
        <end position="144"/>
    </location>
</feature>
<evidence type="ECO:0000256" key="4">
    <source>
        <dbReference type="PROSITE-ProRule" id="PRU00708"/>
    </source>
</evidence>
<dbReference type="NCBIfam" id="TIGR00756">
    <property type="entry name" value="PPR"/>
    <property type="match status" value="6"/>
</dbReference>
<dbReference type="FunFam" id="1.25.40.10:FF:000780">
    <property type="entry name" value="Pentatricopeptide repeat-containing protein isoform A"/>
    <property type="match status" value="1"/>
</dbReference>
<feature type="repeat" description="PPR" evidence="4">
    <location>
        <begin position="478"/>
        <end position="512"/>
    </location>
</feature>
<dbReference type="Pfam" id="PF12854">
    <property type="entry name" value="PPR_1"/>
    <property type="match status" value="1"/>
</dbReference>
<dbReference type="PROSITE" id="PS51375">
    <property type="entry name" value="PPR"/>
    <property type="match status" value="6"/>
</dbReference>
<feature type="domain" description="DYW" evidence="5">
    <location>
        <begin position="840"/>
        <end position="909"/>
    </location>
</feature>
<dbReference type="GO" id="GO:0008270">
    <property type="term" value="F:zinc ion binding"/>
    <property type="evidence" value="ECO:0007669"/>
    <property type="project" value="InterPro"/>
</dbReference>
<dbReference type="PANTHER" id="PTHR47926:SF370">
    <property type="entry name" value="DYW DOMAIN-CONTAINING PROTEIN"/>
    <property type="match status" value="1"/>
</dbReference>
<dbReference type="AlphaFoldDB" id="A0A2I0A9C9"/>
<name>A0A2I0A9C9_9ASPA</name>
<dbReference type="Gene3D" id="1.25.40.10">
    <property type="entry name" value="Tetratricopeptide repeat domain"/>
    <property type="match status" value="5"/>
</dbReference>
<dbReference type="Pfam" id="PF20431">
    <property type="entry name" value="E_motif"/>
    <property type="match status" value="1"/>
</dbReference>
<dbReference type="InterPro" id="IPR046848">
    <property type="entry name" value="E_motif"/>
</dbReference>
<reference evidence="6 7" key="1">
    <citation type="journal article" date="2017" name="Nature">
        <title>The Apostasia genome and the evolution of orchids.</title>
        <authorList>
            <person name="Zhang G.Q."/>
            <person name="Liu K.W."/>
            <person name="Li Z."/>
            <person name="Lohaus R."/>
            <person name="Hsiao Y.Y."/>
            <person name="Niu S.C."/>
            <person name="Wang J.Y."/>
            <person name="Lin Y.C."/>
            <person name="Xu Q."/>
            <person name="Chen L.J."/>
            <person name="Yoshida K."/>
            <person name="Fujiwara S."/>
            <person name="Wang Z.W."/>
            <person name="Zhang Y.Q."/>
            <person name="Mitsuda N."/>
            <person name="Wang M."/>
            <person name="Liu G.H."/>
            <person name="Pecoraro L."/>
            <person name="Huang H.X."/>
            <person name="Xiao X.J."/>
            <person name="Lin M."/>
            <person name="Wu X.Y."/>
            <person name="Wu W.L."/>
            <person name="Chen Y.Y."/>
            <person name="Chang S.B."/>
            <person name="Sakamoto S."/>
            <person name="Ohme-Takagi M."/>
            <person name="Yagi M."/>
            <person name="Zeng S.J."/>
            <person name="Shen C.Y."/>
            <person name="Yeh C.M."/>
            <person name="Luo Y.B."/>
            <person name="Tsai W.C."/>
            <person name="Van de Peer Y."/>
            <person name="Liu Z.J."/>
        </authorList>
    </citation>
    <scope>NUCLEOTIDE SEQUENCE [LARGE SCALE GENOMIC DNA]</scope>
    <source>
        <strain evidence="7">cv. Shenzhen</strain>
        <tissue evidence="6">Stem</tissue>
    </source>
</reference>
<protein>
    <submittedName>
        <fullName evidence="6">Pentatricopeptide repeat-containing protein</fullName>
        <ecNumber evidence="6">3.6.1.-</ecNumber>
    </submittedName>
</protein>
<dbReference type="SUPFAM" id="SSF81901">
    <property type="entry name" value="HCP-like"/>
    <property type="match status" value="1"/>
</dbReference>
<dbReference type="InterPro" id="IPR032867">
    <property type="entry name" value="DYW_dom"/>
</dbReference>
<feature type="repeat" description="PPR" evidence="4">
    <location>
        <begin position="612"/>
        <end position="646"/>
    </location>
</feature>
<gene>
    <name evidence="6" type="primary">PCMP-H41</name>
    <name evidence="6" type="ORF">AXF42_Ash014065</name>
</gene>
<feature type="repeat" description="PPR" evidence="4">
    <location>
        <begin position="274"/>
        <end position="308"/>
    </location>
</feature>
<keyword evidence="2" id="KW-0677">Repeat</keyword>
<comment type="similarity">
    <text evidence="1">Belongs to the PPR family. PCMP-H subfamily.</text>
</comment>
<evidence type="ECO:0000256" key="1">
    <source>
        <dbReference type="ARBA" id="ARBA00006643"/>
    </source>
</evidence>
<keyword evidence="6" id="KW-0378">Hydrolase</keyword>
<dbReference type="GO" id="GO:0099402">
    <property type="term" value="P:plant organ development"/>
    <property type="evidence" value="ECO:0007669"/>
    <property type="project" value="UniProtKB-ARBA"/>
</dbReference>
<dbReference type="Pfam" id="PF13041">
    <property type="entry name" value="PPR_2"/>
    <property type="match status" value="3"/>
</dbReference>
<organism evidence="6 7">
    <name type="scientific">Apostasia shenzhenica</name>
    <dbReference type="NCBI Taxonomy" id="1088818"/>
    <lineage>
        <taxon>Eukaryota</taxon>
        <taxon>Viridiplantae</taxon>
        <taxon>Streptophyta</taxon>
        <taxon>Embryophyta</taxon>
        <taxon>Tracheophyta</taxon>
        <taxon>Spermatophyta</taxon>
        <taxon>Magnoliopsida</taxon>
        <taxon>Liliopsida</taxon>
        <taxon>Asparagales</taxon>
        <taxon>Orchidaceae</taxon>
        <taxon>Apostasioideae</taxon>
        <taxon>Apostasia</taxon>
    </lineage>
</organism>
<dbReference type="PANTHER" id="PTHR47926">
    <property type="entry name" value="PENTATRICOPEPTIDE REPEAT-CONTAINING PROTEIN"/>
    <property type="match status" value="1"/>
</dbReference>
<dbReference type="EC" id="3.6.1.-" evidence="6"/>
<keyword evidence="3" id="KW-0809">Transit peptide</keyword>
<accession>A0A2I0A9C9</accession>
<dbReference type="Proteomes" id="UP000236161">
    <property type="component" value="Unassembled WGS sequence"/>
</dbReference>
<dbReference type="FunFam" id="1.25.40.10:FF:000488">
    <property type="entry name" value="Pentatricopeptide repeat-containing protein, mitochondrial"/>
    <property type="match status" value="1"/>
</dbReference>
<dbReference type="InterPro" id="IPR002885">
    <property type="entry name" value="PPR_rpt"/>
</dbReference>
<evidence type="ECO:0000313" key="6">
    <source>
        <dbReference type="EMBL" id="PKA52128.1"/>
    </source>
</evidence>
<dbReference type="FunFam" id="1.25.40.10:FF:000442">
    <property type="entry name" value="Pentatricopeptide repeat-containing protein At3g49710"/>
    <property type="match status" value="1"/>
</dbReference>
<dbReference type="OrthoDB" id="185373at2759"/>
<feature type="repeat" description="PPR" evidence="4">
    <location>
        <begin position="375"/>
        <end position="409"/>
    </location>
</feature>
<keyword evidence="7" id="KW-1185">Reference proteome</keyword>
<dbReference type="InterPro" id="IPR046960">
    <property type="entry name" value="PPR_At4g14850-like_plant"/>
</dbReference>
<dbReference type="GO" id="GO:0016787">
    <property type="term" value="F:hydrolase activity"/>
    <property type="evidence" value="ECO:0007669"/>
    <property type="project" value="UniProtKB-KW"/>
</dbReference>
<dbReference type="EMBL" id="KZ452009">
    <property type="protein sequence ID" value="PKA52128.1"/>
    <property type="molecule type" value="Genomic_DNA"/>
</dbReference>
<evidence type="ECO:0000256" key="3">
    <source>
        <dbReference type="ARBA" id="ARBA00022946"/>
    </source>
</evidence>